<reference evidence="3" key="1">
    <citation type="submission" date="2018-05" db="EMBL/GenBank/DDBJ databases">
        <authorList>
            <person name="Nie L."/>
        </authorList>
    </citation>
    <scope>NUCLEOTIDE SEQUENCE [LARGE SCALE GENOMIC DNA]</scope>
    <source>
        <strain evidence="3">NL</strain>
    </source>
</reference>
<feature type="compositionally biased region" description="Basic and acidic residues" evidence="1">
    <location>
        <begin position="111"/>
        <end position="122"/>
    </location>
</feature>
<dbReference type="RefSeq" id="WP_111476494.1">
    <property type="nucleotide sequence ID" value="NZ_QHKM01000001.1"/>
</dbReference>
<dbReference type="Proteomes" id="UP000248553">
    <property type="component" value="Unassembled WGS sequence"/>
</dbReference>
<evidence type="ECO:0000313" key="2">
    <source>
        <dbReference type="EMBL" id="RAK69758.1"/>
    </source>
</evidence>
<feature type="compositionally biased region" description="Polar residues" evidence="1">
    <location>
        <begin position="1"/>
        <end position="11"/>
    </location>
</feature>
<accession>A0A328BXD6</accession>
<keyword evidence="3" id="KW-1185">Reference proteome</keyword>
<sequence length="139" mass="15601">MATPLNLNTEGTHNDDNEQIKRDKKVVPRDPQQEQERDFQQIVNNNTDVDKDPTAYRNAGARGYTQREGEKNQLKNLHIGGSETSPQGANDHETDQSKRQGSGFEVEGSYELDHEQNLRTREQPFGASEPGGPSQPVQE</sequence>
<proteinExistence type="predicted"/>
<organism evidence="2 3">
    <name type="scientific">Hymenobacter edaphi</name>
    <dbReference type="NCBI Taxonomy" id="2211146"/>
    <lineage>
        <taxon>Bacteria</taxon>
        <taxon>Pseudomonadati</taxon>
        <taxon>Bacteroidota</taxon>
        <taxon>Cytophagia</taxon>
        <taxon>Cytophagales</taxon>
        <taxon>Hymenobacteraceae</taxon>
        <taxon>Hymenobacter</taxon>
    </lineage>
</organism>
<feature type="compositionally biased region" description="Basic and acidic residues" evidence="1">
    <location>
        <begin position="12"/>
        <end position="39"/>
    </location>
</feature>
<evidence type="ECO:0000256" key="1">
    <source>
        <dbReference type="SAM" id="MobiDB-lite"/>
    </source>
</evidence>
<dbReference type="OrthoDB" id="882412at2"/>
<evidence type="ECO:0000313" key="3">
    <source>
        <dbReference type="Proteomes" id="UP000248553"/>
    </source>
</evidence>
<comment type="caution">
    <text evidence="2">The sequence shown here is derived from an EMBL/GenBank/DDBJ whole genome shotgun (WGS) entry which is preliminary data.</text>
</comment>
<name>A0A328BXD6_9BACT</name>
<protein>
    <submittedName>
        <fullName evidence="2">Uncharacterized protein</fullName>
    </submittedName>
</protein>
<dbReference type="AlphaFoldDB" id="A0A328BXD6"/>
<feature type="region of interest" description="Disordered" evidence="1">
    <location>
        <begin position="1"/>
        <end position="139"/>
    </location>
</feature>
<dbReference type="EMBL" id="QHKM01000001">
    <property type="protein sequence ID" value="RAK69758.1"/>
    <property type="molecule type" value="Genomic_DNA"/>
</dbReference>
<gene>
    <name evidence="2" type="ORF">DLM85_02580</name>
</gene>